<keyword evidence="9" id="KW-0539">Nucleus</keyword>
<dbReference type="Gene3D" id="4.10.320.30">
    <property type="match status" value="4"/>
</dbReference>
<reference evidence="11 12" key="1">
    <citation type="journal article" date="2016" name="Nat. Commun.">
        <title>Extremotolerant tardigrade genome and improved radiotolerance of human cultured cells by tardigrade-unique protein.</title>
        <authorList>
            <person name="Hashimoto T."/>
            <person name="Horikawa D.D."/>
            <person name="Saito Y."/>
            <person name="Kuwahara H."/>
            <person name="Kozuka-Hata H."/>
            <person name="Shin-I T."/>
            <person name="Minakuchi Y."/>
            <person name="Ohishi K."/>
            <person name="Motoyama A."/>
            <person name="Aizu T."/>
            <person name="Enomoto A."/>
            <person name="Kondo K."/>
            <person name="Tanaka S."/>
            <person name="Hara Y."/>
            <person name="Koshikawa S."/>
            <person name="Sagara H."/>
            <person name="Miura T."/>
            <person name="Yokobori S."/>
            <person name="Miyagawa K."/>
            <person name="Suzuki Y."/>
            <person name="Kubo T."/>
            <person name="Oyama M."/>
            <person name="Kohara Y."/>
            <person name="Fujiyama A."/>
            <person name="Arakawa K."/>
            <person name="Katayama T."/>
            <person name="Toyoda A."/>
            <person name="Kunieda T."/>
        </authorList>
    </citation>
    <scope>NUCLEOTIDE SEQUENCE [LARGE SCALE GENOMIC DNA]</scope>
    <source>
        <strain evidence="11 12">YOKOZUNA-1</strain>
    </source>
</reference>
<feature type="region of interest" description="Disordered" evidence="10">
    <location>
        <begin position="1"/>
        <end position="75"/>
    </location>
</feature>
<feature type="compositionally biased region" description="Low complexity" evidence="10">
    <location>
        <begin position="530"/>
        <end position="545"/>
    </location>
</feature>
<dbReference type="AlphaFoldDB" id="A0A1D1VBP3"/>
<dbReference type="FunFam" id="4.10.320.30:FF:000001">
    <property type="entry name" value="Myelin transcription factor 1-like, a"/>
    <property type="match status" value="3"/>
</dbReference>
<dbReference type="PANTHER" id="PTHR10816">
    <property type="entry name" value="MYELIN TRANSCRIPTION FACTOR 1-RELATED"/>
    <property type="match status" value="1"/>
</dbReference>
<feature type="region of interest" description="Disordered" evidence="10">
    <location>
        <begin position="356"/>
        <end position="416"/>
    </location>
</feature>
<proteinExistence type="inferred from homology"/>
<dbReference type="GO" id="GO:0008270">
    <property type="term" value="F:zinc ion binding"/>
    <property type="evidence" value="ECO:0007669"/>
    <property type="project" value="UniProtKB-KW"/>
</dbReference>
<evidence type="ECO:0000256" key="8">
    <source>
        <dbReference type="ARBA" id="ARBA00023163"/>
    </source>
</evidence>
<dbReference type="OrthoDB" id="10069059at2759"/>
<evidence type="ECO:0000256" key="1">
    <source>
        <dbReference type="ARBA" id="ARBA00004123"/>
    </source>
</evidence>
<dbReference type="PANTHER" id="PTHR10816:SF15">
    <property type="entry name" value="MYELIN TRANSCRIPTION FACTOR 1-LIKE PROTEIN"/>
    <property type="match status" value="1"/>
</dbReference>
<dbReference type="SUPFAM" id="SSF103637">
    <property type="entry name" value="CCHHC domain"/>
    <property type="match status" value="4"/>
</dbReference>
<feature type="region of interest" description="Disordered" evidence="10">
    <location>
        <begin position="91"/>
        <end position="128"/>
    </location>
</feature>
<keyword evidence="8" id="KW-0804">Transcription</keyword>
<evidence type="ECO:0000256" key="10">
    <source>
        <dbReference type="SAM" id="MobiDB-lite"/>
    </source>
</evidence>
<dbReference type="EMBL" id="BDGG01000005">
    <property type="protein sequence ID" value="GAU99054.1"/>
    <property type="molecule type" value="Genomic_DNA"/>
</dbReference>
<sequence>MAPATQRKKTPRRSMGGSSDRDAGESSPSVAKNAEHQEEVPELQHEEPSVGSRAKGLNQRDKAVVDQDEGGRDEKLLDITVKTIAWCQVEEQGQDSEMDPNALAPLSPAKSDENCSEAASSSKDGKRCPLPGCDGKGHVTNLYQFHRSLSGCPNRDKAPPEVWAQLSGLGITNPARCMYPGCAGRGHVNGSRNSHRSLSGCPFFAATRPLQAKPSPLTVAQDGVAASEPPQKSAFVSLRKPGAPSILAGPLRARQLASKSPLAAPYPPLFPPFPSPSFSPFRYLFSYPFQPNNFFPPFPPILQPESYTYPASNNNTNYDEPIDLTLPKNTVKVHQFSTRSEPDCVAHLEDKTNSVKRVSTEVSSDQGGVLKKPASKKRKRDSEGSPDTKIPSTRVRSRSKAKRLSSDGTDSETVDFKCPTSNCDGTGHITGHFASHRSVSGCPLVRKMGKTDRGEPIKCPVEGCTGSGHTSGKFLSHRSASGCPVAYRNKLSSALEKRSPTVVQGSPTAASFEQLGSETSPTGLTTRARSSSVLSSKSSGTSNSSPDNMSANSENGDVTGPSENSSNHRSRTSLQDPVEDDHSTGSRTSCPKETGGDNVELARNLRSVLVKLIPSGGLLVDGKVRSDGETDVQVYLKAIRDHVGDETFEAAASDLQVAVELALVKNTIGAQESSSKDHEEVY</sequence>
<evidence type="ECO:0000313" key="11">
    <source>
        <dbReference type="EMBL" id="GAU99054.1"/>
    </source>
</evidence>
<comment type="subcellular location">
    <subcellularLocation>
        <location evidence="1">Nucleus</location>
    </subcellularLocation>
</comment>
<feature type="compositionally biased region" description="Basic and acidic residues" evidence="10">
    <location>
        <begin position="58"/>
        <end position="75"/>
    </location>
</feature>
<dbReference type="STRING" id="947166.A0A1D1VBP3"/>
<evidence type="ECO:0000256" key="7">
    <source>
        <dbReference type="ARBA" id="ARBA00023015"/>
    </source>
</evidence>
<keyword evidence="3" id="KW-0479">Metal-binding</keyword>
<keyword evidence="12" id="KW-1185">Reference proteome</keyword>
<evidence type="ECO:0000256" key="9">
    <source>
        <dbReference type="ARBA" id="ARBA00023242"/>
    </source>
</evidence>
<feature type="region of interest" description="Disordered" evidence="10">
    <location>
        <begin position="495"/>
        <end position="598"/>
    </location>
</feature>
<accession>A0A1D1VBP3</accession>
<feature type="compositionally biased region" description="Polar residues" evidence="10">
    <location>
        <begin position="356"/>
        <end position="366"/>
    </location>
</feature>
<dbReference type="GO" id="GO:0005634">
    <property type="term" value="C:nucleus"/>
    <property type="evidence" value="ECO:0007669"/>
    <property type="project" value="UniProtKB-SubCell"/>
</dbReference>
<comment type="similarity">
    <text evidence="2">Belongs to the MYT1 family.</text>
</comment>
<organism evidence="11 12">
    <name type="scientific">Ramazzottius varieornatus</name>
    <name type="common">Water bear</name>
    <name type="synonym">Tardigrade</name>
    <dbReference type="NCBI Taxonomy" id="947166"/>
    <lineage>
        <taxon>Eukaryota</taxon>
        <taxon>Metazoa</taxon>
        <taxon>Ecdysozoa</taxon>
        <taxon>Tardigrada</taxon>
        <taxon>Eutardigrada</taxon>
        <taxon>Parachela</taxon>
        <taxon>Hypsibioidea</taxon>
        <taxon>Ramazzottiidae</taxon>
        <taxon>Ramazzottius</taxon>
    </lineage>
</organism>
<evidence type="ECO:0000256" key="4">
    <source>
        <dbReference type="ARBA" id="ARBA00022737"/>
    </source>
</evidence>
<dbReference type="PROSITE" id="PS51802">
    <property type="entry name" value="ZF_CCHHC"/>
    <property type="match status" value="4"/>
</dbReference>
<keyword evidence="5" id="KW-0863">Zinc-finger</keyword>
<evidence type="ECO:0008006" key="13">
    <source>
        <dbReference type="Google" id="ProtNLM"/>
    </source>
</evidence>
<evidence type="ECO:0000256" key="5">
    <source>
        <dbReference type="ARBA" id="ARBA00022771"/>
    </source>
</evidence>
<dbReference type="Proteomes" id="UP000186922">
    <property type="component" value="Unassembled WGS sequence"/>
</dbReference>
<dbReference type="InterPro" id="IPR002515">
    <property type="entry name" value="Znf_C2H2C"/>
</dbReference>
<evidence type="ECO:0000256" key="2">
    <source>
        <dbReference type="ARBA" id="ARBA00010194"/>
    </source>
</evidence>
<feature type="compositionally biased region" description="Polar residues" evidence="10">
    <location>
        <begin position="546"/>
        <end position="575"/>
    </location>
</feature>
<comment type="caution">
    <text evidence="11">The sequence shown here is derived from an EMBL/GenBank/DDBJ whole genome shotgun (WGS) entry which is preliminary data.</text>
</comment>
<dbReference type="GO" id="GO:0007399">
    <property type="term" value="P:nervous system development"/>
    <property type="evidence" value="ECO:0007669"/>
    <property type="project" value="UniProtKB-KW"/>
</dbReference>
<dbReference type="Pfam" id="PF01530">
    <property type="entry name" value="zf-C2HC"/>
    <property type="match status" value="4"/>
</dbReference>
<gene>
    <name evidence="11" type="primary">RvY_10107-1</name>
    <name evidence="11" type="synonym">RvY_10107.1</name>
    <name evidence="11" type="ORF">RvY_10107</name>
</gene>
<dbReference type="GO" id="GO:0000981">
    <property type="term" value="F:DNA-binding transcription factor activity, RNA polymerase II-specific"/>
    <property type="evidence" value="ECO:0007669"/>
    <property type="project" value="TreeGrafter"/>
</dbReference>
<dbReference type="InterPro" id="IPR036060">
    <property type="entry name" value="Znf_C2H2C_sf"/>
</dbReference>
<keyword evidence="7" id="KW-0805">Transcription regulation</keyword>
<dbReference type="GO" id="GO:0000978">
    <property type="term" value="F:RNA polymerase II cis-regulatory region sequence-specific DNA binding"/>
    <property type="evidence" value="ECO:0007669"/>
    <property type="project" value="TreeGrafter"/>
</dbReference>
<name>A0A1D1VBP3_RAMVA</name>
<evidence type="ECO:0000256" key="6">
    <source>
        <dbReference type="ARBA" id="ARBA00022833"/>
    </source>
</evidence>
<feature type="compositionally biased region" description="Basic and acidic residues" evidence="10">
    <location>
        <begin position="33"/>
        <end position="48"/>
    </location>
</feature>
<feature type="compositionally biased region" description="Polar residues" evidence="10">
    <location>
        <begin position="501"/>
        <end position="529"/>
    </location>
</feature>
<evidence type="ECO:0000313" key="12">
    <source>
        <dbReference type="Proteomes" id="UP000186922"/>
    </source>
</evidence>
<feature type="compositionally biased region" description="Basic residues" evidence="10">
    <location>
        <begin position="1"/>
        <end position="12"/>
    </location>
</feature>
<keyword evidence="4" id="KW-0677">Repeat</keyword>
<evidence type="ECO:0000256" key="3">
    <source>
        <dbReference type="ARBA" id="ARBA00022723"/>
    </source>
</evidence>
<protein>
    <recommendedName>
        <fullName evidence="13">Myelin transcription factor 1 domain-containing protein</fullName>
    </recommendedName>
</protein>
<keyword evidence="6" id="KW-0862">Zinc</keyword>